<keyword evidence="2" id="KW-0238">DNA-binding</keyword>
<dbReference type="InterPro" id="IPR005143">
    <property type="entry name" value="TF_LuxR_autoind-bd_dom"/>
</dbReference>
<dbReference type="SMART" id="SM00421">
    <property type="entry name" value="HTH_LUXR"/>
    <property type="match status" value="1"/>
</dbReference>
<dbReference type="Gene3D" id="3.30.450.80">
    <property type="entry name" value="Transcription factor LuxR-like, autoinducer-binding domain"/>
    <property type="match status" value="1"/>
</dbReference>
<dbReference type="Gene3D" id="1.10.10.10">
    <property type="entry name" value="Winged helix-like DNA-binding domain superfamily/Winged helix DNA-binding domain"/>
    <property type="match status" value="1"/>
</dbReference>
<proteinExistence type="predicted"/>
<name>A0A0W0WE86_9GAMM</name>
<feature type="domain" description="HTH luxR-type" evidence="4">
    <location>
        <begin position="170"/>
        <end position="234"/>
    </location>
</feature>
<evidence type="ECO:0000256" key="2">
    <source>
        <dbReference type="ARBA" id="ARBA00023125"/>
    </source>
</evidence>
<dbReference type="GO" id="GO:0006355">
    <property type="term" value="P:regulation of DNA-templated transcription"/>
    <property type="evidence" value="ECO:0007669"/>
    <property type="project" value="InterPro"/>
</dbReference>
<dbReference type="PROSITE" id="PS50043">
    <property type="entry name" value="HTH_LUXR_2"/>
    <property type="match status" value="1"/>
</dbReference>
<dbReference type="PANTHER" id="PTHR44688">
    <property type="entry name" value="DNA-BINDING TRANSCRIPTIONAL ACTIVATOR DEVR_DOSR"/>
    <property type="match status" value="1"/>
</dbReference>
<dbReference type="EMBL" id="LNYH01000029">
    <property type="protein sequence ID" value="KTD30574.1"/>
    <property type="molecule type" value="Genomic_DNA"/>
</dbReference>
<dbReference type="Proteomes" id="UP000054761">
    <property type="component" value="Unassembled WGS sequence"/>
</dbReference>
<dbReference type="Pfam" id="PF00196">
    <property type="entry name" value="GerE"/>
    <property type="match status" value="1"/>
</dbReference>
<dbReference type="PATRIC" id="fig|454.4.peg.761"/>
<evidence type="ECO:0000313" key="6">
    <source>
        <dbReference type="Proteomes" id="UP000054761"/>
    </source>
</evidence>
<evidence type="ECO:0000256" key="3">
    <source>
        <dbReference type="ARBA" id="ARBA00023163"/>
    </source>
</evidence>
<keyword evidence="6" id="KW-1185">Reference proteome</keyword>
<dbReference type="PRINTS" id="PR00038">
    <property type="entry name" value="HTHLUXR"/>
</dbReference>
<dbReference type="InterPro" id="IPR036693">
    <property type="entry name" value="TF_LuxR_autoind-bd_dom_sf"/>
</dbReference>
<evidence type="ECO:0000256" key="1">
    <source>
        <dbReference type="ARBA" id="ARBA00023015"/>
    </source>
</evidence>
<dbReference type="Pfam" id="PF03472">
    <property type="entry name" value="Autoind_bind"/>
    <property type="match status" value="1"/>
</dbReference>
<keyword evidence="1" id="KW-0805">Transcription regulation</keyword>
<dbReference type="AlphaFoldDB" id="A0A0W0WE86"/>
<accession>A0A0W0WE86</accession>
<evidence type="ECO:0000259" key="4">
    <source>
        <dbReference type="PROSITE" id="PS50043"/>
    </source>
</evidence>
<keyword evidence="3" id="KW-0804">Transcription</keyword>
<dbReference type="InterPro" id="IPR016032">
    <property type="entry name" value="Sig_transdc_resp-reg_C-effctor"/>
</dbReference>
<reference evidence="5 6" key="1">
    <citation type="submission" date="2015-11" db="EMBL/GenBank/DDBJ databases">
        <title>Genomic analysis of 38 Legionella species identifies large and diverse effector repertoires.</title>
        <authorList>
            <person name="Burstein D."/>
            <person name="Amaro F."/>
            <person name="Zusman T."/>
            <person name="Lifshitz Z."/>
            <person name="Cohen O."/>
            <person name="Gilbert J.A."/>
            <person name="Pupko T."/>
            <person name="Shuman H.A."/>
            <person name="Segal G."/>
        </authorList>
    </citation>
    <scope>NUCLEOTIDE SEQUENCE [LARGE SCALE GENOMIC DNA]</scope>
    <source>
        <strain evidence="5 6">Bercovier 4</strain>
    </source>
</reference>
<dbReference type="GO" id="GO:0003677">
    <property type="term" value="F:DNA binding"/>
    <property type="evidence" value="ECO:0007669"/>
    <property type="project" value="UniProtKB-KW"/>
</dbReference>
<comment type="caution">
    <text evidence="5">The sequence shown here is derived from an EMBL/GenBank/DDBJ whole genome shotgun (WGS) entry which is preliminary data.</text>
</comment>
<dbReference type="SUPFAM" id="SSF75516">
    <property type="entry name" value="Pheromone-binding domain of LuxR-like quorum-sensing transcription factors"/>
    <property type="match status" value="1"/>
</dbReference>
<dbReference type="InterPro" id="IPR000792">
    <property type="entry name" value="Tscrpt_reg_LuxR_C"/>
</dbReference>
<organism evidence="5 6">
    <name type="scientific">Legionella israelensis</name>
    <dbReference type="NCBI Taxonomy" id="454"/>
    <lineage>
        <taxon>Bacteria</taxon>
        <taxon>Pseudomonadati</taxon>
        <taxon>Pseudomonadota</taxon>
        <taxon>Gammaproteobacteria</taxon>
        <taxon>Legionellales</taxon>
        <taxon>Legionellaceae</taxon>
        <taxon>Legionella</taxon>
    </lineage>
</organism>
<sequence length="234" mass="27745">MVEKLLNETHSLTRLNHVLKDYFATFNIHSFAFTYYVRHVKTGMKLKYNWVTEPLKSWHQYYLEQGYADVDRSLEYATQRALPFFWDVQQQLKVAKNAREKRMRQESIDYGIDKGLNLTLHTPDSGLAVLVLHQRQGESGLQQHQQKKLEWLGVMHCYCCQLHRFLNQDRMSSDIQLTKREYECLRLTKEGLRLEAIAQLLNITPRTVNFHLQNANKKWGVNNKYHAILKQFSS</sequence>
<dbReference type="PANTHER" id="PTHR44688:SF16">
    <property type="entry name" value="DNA-BINDING TRANSCRIPTIONAL ACTIVATOR DEVR_DOSR"/>
    <property type="match status" value="1"/>
</dbReference>
<dbReference type="STRING" id="454.Lisr_0710"/>
<dbReference type="SUPFAM" id="SSF46894">
    <property type="entry name" value="C-terminal effector domain of the bipartite response regulators"/>
    <property type="match status" value="1"/>
</dbReference>
<dbReference type="InterPro" id="IPR036388">
    <property type="entry name" value="WH-like_DNA-bd_sf"/>
</dbReference>
<gene>
    <name evidence="5" type="ORF">Lisr_0710</name>
</gene>
<evidence type="ECO:0000313" key="5">
    <source>
        <dbReference type="EMBL" id="KTD30574.1"/>
    </source>
</evidence>
<dbReference type="CDD" id="cd06170">
    <property type="entry name" value="LuxR_C_like"/>
    <property type="match status" value="1"/>
</dbReference>
<protein>
    <submittedName>
        <fullName evidence="5">LuxR family transcriptional regulator</fullName>
    </submittedName>
</protein>